<name>A0A4Y9SP88_9BURK</name>
<reference evidence="2 3" key="1">
    <citation type="submission" date="2019-03" db="EMBL/GenBank/DDBJ databases">
        <title>Draft Genome Sequence of Massilia arenosa sp. nov., a Novel Massilia Species Isolated from a Sandy-loam Maize Soil.</title>
        <authorList>
            <person name="Raths R."/>
            <person name="Peta V."/>
            <person name="Bucking H."/>
        </authorList>
    </citation>
    <scope>NUCLEOTIDE SEQUENCE [LARGE SCALE GENOMIC DNA]</scope>
    <source>
        <strain evidence="2 3">MC02</strain>
    </source>
</reference>
<dbReference type="OrthoDB" id="8770724at2"/>
<sequence>ANDSVTAAPARVPATAGSGIAFDQADLAERLYNAWIFGMEGDAPLDVSPAEARVLEALDAILNSQQSGAALVRRMPGLIPQLLQTLRSESFSGAQLSRTISSDVVLVAAVTRLANASIKGSGKSIDSVEHAVIVIGHEGLRHLITSVAFRPIIDMNSGHYTRTLAPRVWERSERVAEANRALADQGQLNVDRFEAFLAGLVQNAGLIVALRVMDQVAGNDRTLGSEMFCAKLVRAARALTCSIGREWDFPEAVMQAIAEQGQLARGGQLSPLGRLLALSDYAAKLRTLVENTRIEDNDILLFGGLPALAKDLYAAMPAADSQAAA</sequence>
<evidence type="ECO:0000313" key="2">
    <source>
        <dbReference type="EMBL" id="TFW28562.1"/>
    </source>
</evidence>
<dbReference type="InterPro" id="IPR052340">
    <property type="entry name" value="RNase_Y/CdgJ"/>
</dbReference>
<proteinExistence type="predicted"/>
<evidence type="ECO:0000313" key="3">
    <source>
        <dbReference type="Proteomes" id="UP000298438"/>
    </source>
</evidence>
<evidence type="ECO:0000259" key="1">
    <source>
        <dbReference type="PROSITE" id="PS51833"/>
    </source>
</evidence>
<dbReference type="RefSeq" id="WP_135205608.1">
    <property type="nucleotide sequence ID" value="NZ_SPVF01000034.1"/>
</dbReference>
<comment type="caution">
    <text evidence="2">The sequence shown here is derived from an EMBL/GenBank/DDBJ whole genome shotgun (WGS) entry which is preliminary data.</text>
</comment>
<dbReference type="PANTHER" id="PTHR33525">
    <property type="match status" value="1"/>
</dbReference>
<dbReference type="PANTHER" id="PTHR33525:SF6">
    <property type="entry name" value="HDOD DOMAIN-CONTAINING PROTEIN"/>
    <property type="match status" value="1"/>
</dbReference>
<dbReference type="EMBL" id="SPVF01000034">
    <property type="protein sequence ID" value="TFW28562.1"/>
    <property type="molecule type" value="Genomic_DNA"/>
</dbReference>
<dbReference type="PROSITE" id="PS51833">
    <property type="entry name" value="HDOD"/>
    <property type="match status" value="1"/>
</dbReference>
<feature type="domain" description="HDOD" evidence="1">
    <location>
        <begin position="72"/>
        <end position="263"/>
    </location>
</feature>
<dbReference type="InterPro" id="IPR013976">
    <property type="entry name" value="HDOD"/>
</dbReference>
<dbReference type="Gene3D" id="1.10.3210.10">
    <property type="entry name" value="Hypothetical protein af1432"/>
    <property type="match status" value="1"/>
</dbReference>
<dbReference type="SUPFAM" id="SSF109604">
    <property type="entry name" value="HD-domain/PDEase-like"/>
    <property type="match status" value="1"/>
</dbReference>
<accession>A0A4Y9SP88</accession>
<protein>
    <submittedName>
        <fullName evidence="2">HDOD domain-containing protein</fullName>
    </submittedName>
</protein>
<dbReference type="Proteomes" id="UP000298438">
    <property type="component" value="Unassembled WGS sequence"/>
</dbReference>
<gene>
    <name evidence="2" type="ORF">E4L96_02220</name>
</gene>
<organism evidence="2 3">
    <name type="scientific">Zemynaea arenosa</name>
    <dbReference type="NCBI Taxonomy" id="2561931"/>
    <lineage>
        <taxon>Bacteria</taxon>
        <taxon>Pseudomonadati</taxon>
        <taxon>Pseudomonadota</taxon>
        <taxon>Betaproteobacteria</taxon>
        <taxon>Burkholderiales</taxon>
        <taxon>Oxalobacteraceae</taxon>
        <taxon>Telluria group</taxon>
        <taxon>Zemynaea</taxon>
    </lineage>
</organism>
<dbReference type="Pfam" id="PF08668">
    <property type="entry name" value="HDOD"/>
    <property type="match status" value="1"/>
</dbReference>
<feature type="non-terminal residue" evidence="2">
    <location>
        <position position="1"/>
    </location>
</feature>
<dbReference type="AlphaFoldDB" id="A0A4Y9SP88"/>
<keyword evidence="3" id="KW-1185">Reference proteome</keyword>